<keyword evidence="3" id="KW-1185">Reference proteome</keyword>
<dbReference type="InterPro" id="IPR004675">
    <property type="entry name" value="AhpD_core"/>
</dbReference>
<protein>
    <submittedName>
        <fullName evidence="2">4-carboxymuconolactone decarboxylase</fullName>
    </submittedName>
</protein>
<dbReference type="InterPro" id="IPR003779">
    <property type="entry name" value="CMD-like"/>
</dbReference>
<proteinExistence type="predicted"/>
<evidence type="ECO:0000313" key="2">
    <source>
        <dbReference type="EMBL" id="BBP42515.1"/>
    </source>
</evidence>
<dbReference type="Proteomes" id="UP000501466">
    <property type="component" value="Chromosome"/>
</dbReference>
<evidence type="ECO:0000313" key="3">
    <source>
        <dbReference type="Proteomes" id="UP000501466"/>
    </source>
</evidence>
<dbReference type="AlphaFoldDB" id="A0A6F8PK91"/>
<dbReference type="SUPFAM" id="SSF69118">
    <property type="entry name" value="AhpD-like"/>
    <property type="match status" value="1"/>
</dbReference>
<gene>
    <name evidence="2" type="ORF">THMIRHAT_02610</name>
</gene>
<dbReference type="NCBIfam" id="TIGR00778">
    <property type="entry name" value="ahpD_dom"/>
    <property type="match status" value="1"/>
</dbReference>
<dbReference type="InterPro" id="IPR029032">
    <property type="entry name" value="AhpD-like"/>
</dbReference>
<evidence type="ECO:0000259" key="1">
    <source>
        <dbReference type="Pfam" id="PF02627"/>
    </source>
</evidence>
<sequence length="108" mass="11814">MERLQETGTMMGRLMKDMPAQLKSFGAFVKGAEAAGALDEKTKHLMLLSLGVAFQCSWCIAVHTKGCVDAGSTKEEILEAAMMAVVMGGGPKLMYIEVVYEELDKYFK</sequence>
<dbReference type="EMBL" id="AP021888">
    <property type="protein sequence ID" value="BBP42515.1"/>
    <property type="molecule type" value="Genomic_DNA"/>
</dbReference>
<dbReference type="GO" id="GO:0051920">
    <property type="term" value="F:peroxiredoxin activity"/>
    <property type="evidence" value="ECO:0007669"/>
    <property type="project" value="InterPro"/>
</dbReference>
<accession>A0A6F8PK91</accession>
<dbReference type="KEGG" id="tzo:THMIRHAT_02610"/>
<dbReference type="PANTHER" id="PTHR33930">
    <property type="entry name" value="ALKYL HYDROPEROXIDE REDUCTASE AHPD"/>
    <property type="match status" value="1"/>
</dbReference>
<feature type="domain" description="Carboxymuconolactone decarboxylase-like" evidence="1">
    <location>
        <begin position="23"/>
        <end position="95"/>
    </location>
</feature>
<dbReference type="Pfam" id="PF02627">
    <property type="entry name" value="CMD"/>
    <property type="match status" value="1"/>
</dbReference>
<organism evidence="2 3">
    <name type="scientific">Thiosulfativibrio zosterae</name>
    <dbReference type="NCBI Taxonomy" id="2675053"/>
    <lineage>
        <taxon>Bacteria</taxon>
        <taxon>Pseudomonadati</taxon>
        <taxon>Pseudomonadota</taxon>
        <taxon>Gammaproteobacteria</taxon>
        <taxon>Thiotrichales</taxon>
        <taxon>Piscirickettsiaceae</taxon>
        <taxon>Thiosulfativibrio</taxon>
    </lineage>
</organism>
<dbReference type="PANTHER" id="PTHR33930:SF2">
    <property type="entry name" value="BLR3452 PROTEIN"/>
    <property type="match status" value="1"/>
</dbReference>
<name>A0A6F8PK91_9GAMM</name>
<dbReference type="RefSeq" id="WP_243831464.1">
    <property type="nucleotide sequence ID" value="NZ_AP021888.1"/>
</dbReference>
<reference evidence="3" key="1">
    <citation type="submission" date="2019-11" db="EMBL/GenBank/DDBJ databases">
        <title>Isolation and characterization of two novel species in the genus Thiomicrorhabdus.</title>
        <authorList>
            <person name="Mochizuki J."/>
            <person name="Kojima H."/>
            <person name="Fukui M."/>
        </authorList>
    </citation>
    <scope>NUCLEOTIDE SEQUENCE [LARGE SCALE GENOMIC DNA]</scope>
    <source>
        <strain evidence="3">AkT22</strain>
    </source>
</reference>
<dbReference type="Gene3D" id="1.20.1290.10">
    <property type="entry name" value="AhpD-like"/>
    <property type="match status" value="1"/>
</dbReference>